<name>A0AAD7EP51_9AGAR</name>
<evidence type="ECO:0000313" key="2">
    <source>
        <dbReference type="Proteomes" id="UP001218218"/>
    </source>
</evidence>
<reference evidence="1" key="1">
    <citation type="submission" date="2023-03" db="EMBL/GenBank/DDBJ databases">
        <title>Massive genome expansion in bonnet fungi (Mycena s.s.) driven by repeated elements and novel gene families across ecological guilds.</title>
        <authorList>
            <consortium name="Lawrence Berkeley National Laboratory"/>
            <person name="Harder C.B."/>
            <person name="Miyauchi S."/>
            <person name="Viragh M."/>
            <person name="Kuo A."/>
            <person name="Thoen E."/>
            <person name="Andreopoulos B."/>
            <person name="Lu D."/>
            <person name="Skrede I."/>
            <person name="Drula E."/>
            <person name="Henrissat B."/>
            <person name="Morin E."/>
            <person name="Kohler A."/>
            <person name="Barry K."/>
            <person name="LaButti K."/>
            <person name="Morin E."/>
            <person name="Salamov A."/>
            <person name="Lipzen A."/>
            <person name="Mereny Z."/>
            <person name="Hegedus B."/>
            <person name="Baldrian P."/>
            <person name="Stursova M."/>
            <person name="Weitz H."/>
            <person name="Taylor A."/>
            <person name="Grigoriev I.V."/>
            <person name="Nagy L.G."/>
            <person name="Martin F."/>
            <person name="Kauserud H."/>
        </authorList>
    </citation>
    <scope>NUCLEOTIDE SEQUENCE</scope>
    <source>
        <strain evidence="1">CBHHK002</strain>
    </source>
</reference>
<gene>
    <name evidence="1" type="ORF">DFH08DRAFT_875588</name>
</gene>
<comment type="caution">
    <text evidence="1">The sequence shown here is derived from an EMBL/GenBank/DDBJ whole genome shotgun (WGS) entry which is preliminary data.</text>
</comment>
<accession>A0AAD7EP51</accession>
<organism evidence="1 2">
    <name type="scientific">Mycena albidolilacea</name>
    <dbReference type="NCBI Taxonomy" id="1033008"/>
    <lineage>
        <taxon>Eukaryota</taxon>
        <taxon>Fungi</taxon>
        <taxon>Dikarya</taxon>
        <taxon>Basidiomycota</taxon>
        <taxon>Agaricomycotina</taxon>
        <taxon>Agaricomycetes</taxon>
        <taxon>Agaricomycetidae</taxon>
        <taxon>Agaricales</taxon>
        <taxon>Marasmiineae</taxon>
        <taxon>Mycenaceae</taxon>
        <taxon>Mycena</taxon>
    </lineage>
</organism>
<dbReference type="AlphaFoldDB" id="A0AAD7EP51"/>
<evidence type="ECO:0000313" key="1">
    <source>
        <dbReference type="EMBL" id="KAJ7339833.1"/>
    </source>
</evidence>
<keyword evidence="2" id="KW-1185">Reference proteome</keyword>
<dbReference type="EMBL" id="JARIHO010000027">
    <property type="protein sequence ID" value="KAJ7339833.1"/>
    <property type="molecule type" value="Genomic_DNA"/>
</dbReference>
<protein>
    <submittedName>
        <fullName evidence="1">Uncharacterized protein</fullName>
    </submittedName>
</protein>
<dbReference type="Proteomes" id="UP001218218">
    <property type="component" value="Unassembled WGS sequence"/>
</dbReference>
<proteinExistence type="predicted"/>
<sequence>MKFGALDVQELCDLIAGFLQESKWDLRACSLLSPSFTSAAQRYLFADIIFNRGTLDINDFSRVERYDEGKACRRLCAVLKSSPHLIPFIRRIRASLEPGVLKPLAKFDFPNLHDIVFHRRKGGAASEETITLAAQLIGLPYIRRVGLLSPMFNGMQDFIRLFEKHAPALDSIFLDKVLLNETNTDEDTRVTPLPSSRVRVRKLRWDLNNRYAAPVFHPFLPLDLSAVVDLDLGGLLSPDIRQLVKVNRGSLRRLTLDAQHVVNNDYCTEPQPAFLVGLGALTHLKIMTTAHEIADAETLLAHLPLENNLRSLTLGIRKVRELREGQLRALGAACANLNEACIVTVWIHRFASGADRTDTKSLVHAEFAEVEGRGRLSVII</sequence>